<evidence type="ECO:0000313" key="2">
    <source>
        <dbReference type="Proteomes" id="UP000616499"/>
    </source>
</evidence>
<sequence length="77" mass="8315">MGESRGPDSIITLDGHLALKIGHLLPIQYGGGARVIESQYSLAVCFRLNNWSSTKPVNVAVIGPLCCIEANYYSGMF</sequence>
<accession>A0ABQ2H3K1</accession>
<keyword evidence="2" id="KW-1185">Reference proteome</keyword>
<organism evidence="1 2">
    <name type="scientific">Pseudomonas asuensis</name>
    <dbReference type="NCBI Taxonomy" id="1825787"/>
    <lineage>
        <taxon>Bacteria</taxon>
        <taxon>Pseudomonadati</taxon>
        <taxon>Pseudomonadota</taxon>
        <taxon>Gammaproteobacteria</taxon>
        <taxon>Pseudomonadales</taxon>
        <taxon>Pseudomonadaceae</taxon>
        <taxon>Pseudomonas</taxon>
    </lineage>
</organism>
<comment type="caution">
    <text evidence="1">The sequence shown here is derived from an EMBL/GenBank/DDBJ whole genome shotgun (WGS) entry which is preliminary data.</text>
</comment>
<dbReference type="Proteomes" id="UP000616499">
    <property type="component" value="Unassembled WGS sequence"/>
</dbReference>
<gene>
    <name evidence="1" type="ORF">GCM10009425_48430</name>
</gene>
<protein>
    <submittedName>
        <fullName evidence="1">Uncharacterized protein</fullName>
    </submittedName>
</protein>
<reference evidence="2" key="1">
    <citation type="journal article" date="2019" name="Int. J. Syst. Evol. Microbiol.">
        <title>The Global Catalogue of Microorganisms (GCM) 10K type strain sequencing project: providing services to taxonomists for standard genome sequencing and annotation.</title>
        <authorList>
            <consortium name="The Broad Institute Genomics Platform"/>
            <consortium name="The Broad Institute Genome Sequencing Center for Infectious Disease"/>
            <person name="Wu L."/>
            <person name="Ma J."/>
        </authorList>
    </citation>
    <scope>NUCLEOTIDE SEQUENCE [LARGE SCALE GENOMIC DNA]</scope>
    <source>
        <strain evidence="2">JCM 13501</strain>
    </source>
</reference>
<evidence type="ECO:0000313" key="1">
    <source>
        <dbReference type="EMBL" id="GGM32196.1"/>
    </source>
</evidence>
<dbReference type="EMBL" id="BMNW01000032">
    <property type="protein sequence ID" value="GGM32196.1"/>
    <property type="molecule type" value="Genomic_DNA"/>
</dbReference>
<proteinExistence type="predicted"/>
<name>A0ABQ2H3K1_9PSED</name>